<accession>A0A0Q3PGB0</accession>
<dbReference type="InterPro" id="IPR034752">
    <property type="entry name" value="Mis18"/>
</dbReference>
<keyword evidence="2" id="KW-0479">Metal-binding</keyword>
<keyword evidence="8" id="KW-1185">Reference proteome</keyword>
<feature type="coiled-coil region" evidence="5">
    <location>
        <begin position="50"/>
        <end position="84"/>
    </location>
</feature>
<dbReference type="AlphaFoldDB" id="A0A0Q3PGB0"/>
<evidence type="ECO:0000256" key="2">
    <source>
        <dbReference type="ARBA" id="ARBA00022723"/>
    </source>
</evidence>
<gene>
    <name evidence="7" type="ORF">AAES_147237</name>
</gene>
<evidence type="ECO:0000313" key="7">
    <source>
        <dbReference type="EMBL" id="KQK75348.1"/>
    </source>
</evidence>
<evidence type="ECO:0000256" key="1">
    <source>
        <dbReference type="ARBA" id="ARBA00003694"/>
    </source>
</evidence>
<organism evidence="7 8">
    <name type="scientific">Amazona aestiva</name>
    <name type="common">Blue-fronted Amazon parrot</name>
    <dbReference type="NCBI Taxonomy" id="12930"/>
    <lineage>
        <taxon>Eukaryota</taxon>
        <taxon>Metazoa</taxon>
        <taxon>Chordata</taxon>
        <taxon>Craniata</taxon>
        <taxon>Vertebrata</taxon>
        <taxon>Euteleostomi</taxon>
        <taxon>Archelosauria</taxon>
        <taxon>Archosauria</taxon>
        <taxon>Dinosauria</taxon>
        <taxon>Saurischia</taxon>
        <taxon>Theropoda</taxon>
        <taxon>Coelurosauria</taxon>
        <taxon>Aves</taxon>
        <taxon>Neognathae</taxon>
        <taxon>Neoaves</taxon>
        <taxon>Telluraves</taxon>
        <taxon>Australaves</taxon>
        <taxon>Psittaciformes</taxon>
        <taxon>Psittacidae</taxon>
        <taxon>Amazona</taxon>
    </lineage>
</organism>
<reference evidence="7 8" key="1">
    <citation type="submission" date="2015-10" db="EMBL/GenBank/DDBJ databases">
        <authorList>
            <person name="Gilbert D.G."/>
        </authorList>
    </citation>
    <scope>NUCLEOTIDE SEQUENCE [LARGE SCALE GENOMIC DNA]</scope>
    <source>
        <strain evidence="7">FVVF132</strain>
    </source>
</reference>
<keyword evidence="3" id="KW-0862">Zinc</keyword>
<dbReference type="Proteomes" id="UP000051836">
    <property type="component" value="Unassembled WGS sequence"/>
</dbReference>
<protein>
    <recommendedName>
        <fullName evidence="4">Protein yippee-like</fullName>
    </recommendedName>
</protein>
<comment type="function">
    <text evidence="1">Required for recruitment of CENPA to centromeres and normal chromosome segregation during mitosis.</text>
</comment>
<evidence type="ECO:0000256" key="5">
    <source>
        <dbReference type="SAM" id="Coils"/>
    </source>
</evidence>
<evidence type="ECO:0000256" key="3">
    <source>
        <dbReference type="ARBA" id="ARBA00022833"/>
    </source>
</evidence>
<dbReference type="EMBL" id="LMAW01002945">
    <property type="protein sequence ID" value="KQK75348.1"/>
    <property type="molecule type" value="Genomic_DNA"/>
</dbReference>
<evidence type="ECO:0000256" key="4">
    <source>
        <dbReference type="RuleBase" id="RU110713"/>
    </source>
</evidence>
<dbReference type="Pfam" id="PF03226">
    <property type="entry name" value="Yippee-Mis18"/>
    <property type="match status" value="1"/>
</dbReference>
<keyword evidence="5" id="KW-0175">Coiled coil</keyword>
<comment type="caution">
    <text evidence="7">The sequence shown here is derived from an EMBL/GenBank/DDBJ whole genome shotgun (WGS) entry which is preliminary data.</text>
</comment>
<name>A0A0Q3PGB0_AMAAE</name>
<dbReference type="GO" id="GO:0046872">
    <property type="term" value="F:metal ion binding"/>
    <property type="evidence" value="ECO:0007669"/>
    <property type="project" value="UniProtKB-KW"/>
</dbReference>
<comment type="similarity">
    <text evidence="4">Belongs to the yippee family.</text>
</comment>
<dbReference type="STRING" id="12930.A0A0Q3PGB0"/>
<proteinExistence type="inferred from homology"/>
<feature type="domain" description="Mis18" evidence="6">
    <location>
        <begin position="1"/>
        <end position="85"/>
    </location>
</feature>
<dbReference type="PROSITE" id="PS51793">
    <property type="entry name" value="MIS18"/>
    <property type="match status" value="1"/>
</dbReference>
<sequence>MVFLCAGCRRPVGDTLSWVANDEEKGCILLRRSSEKQAVTEDEPLTLESRAAMEEMLLRAETVLKVLETKMAAVESRIASLHKEV</sequence>
<dbReference type="InterPro" id="IPR004910">
    <property type="entry name" value="Yippee/Mis18/Cereblon"/>
</dbReference>
<dbReference type="OrthoDB" id="74210at2759"/>
<evidence type="ECO:0000313" key="8">
    <source>
        <dbReference type="Proteomes" id="UP000051836"/>
    </source>
</evidence>
<evidence type="ECO:0000259" key="6">
    <source>
        <dbReference type="PROSITE" id="PS51793"/>
    </source>
</evidence>